<accession>A0A0V0YH23</accession>
<evidence type="ECO:0000313" key="1">
    <source>
        <dbReference type="EMBL" id="KRX99686.1"/>
    </source>
</evidence>
<dbReference type="EMBL" id="JYDU01000013">
    <property type="protein sequence ID" value="KRX99686.1"/>
    <property type="molecule type" value="Genomic_DNA"/>
</dbReference>
<proteinExistence type="predicted"/>
<dbReference type="Proteomes" id="UP000054815">
    <property type="component" value="Unassembled WGS sequence"/>
</dbReference>
<reference evidence="1 2" key="1">
    <citation type="submission" date="2015-01" db="EMBL/GenBank/DDBJ databases">
        <title>Evolution of Trichinella species and genotypes.</title>
        <authorList>
            <person name="Korhonen P.K."/>
            <person name="Edoardo P."/>
            <person name="Giuseppe L.R."/>
            <person name="Gasser R.B."/>
        </authorList>
    </citation>
    <scope>NUCLEOTIDE SEQUENCE [LARGE SCALE GENOMIC DNA]</scope>
    <source>
        <strain evidence="1">ISS141</strain>
    </source>
</reference>
<name>A0A0V0YH23_TRIPS</name>
<dbReference type="AlphaFoldDB" id="A0A0V0YH23"/>
<gene>
    <name evidence="1" type="ORF">T4E_1602</name>
</gene>
<sequence>MVKRKFCSQTVWRQGVCSDRRQQLQPMATACLRRSELHFPNNRQLCLVKWRLFGDLFAKATSHASRHVLAYGIFISSAGFALGSREEKKQKIYVGETGSPYPDQTFFFSFASHITCTSYMRFFTTVHVKMHMPNGFAMNLA</sequence>
<organism evidence="1 2">
    <name type="scientific">Trichinella pseudospiralis</name>
    <name type="common">Parasitic roundworm</name>
    <dbReference type="NCBI Taxonomy" id="6337"/>
    <lineage>
        <taxon>Eukaryota</taxon>
        <taxon>Metazoa</taxon>
        <taxon>Ecdysozoa</taxon>
        <taxon>Nematoda</taxon>
        <taxon>Enoplea</taxon>
        <taxon>Dorylaimia</taxon>
        <taxon>Trichinellida</taxon>
        <taxon>Trichinellidae</taxon>
        <taxon>Trichinella</taxon>
    </lineage>
</organism>
<protein>
    <submittedName>
        <fullName evidence="1">Uncharacterized protein</fullName>
    </submittedName>
</protein>
<comment type="caution">
    <text evidence="1">The sequence shown here is derived from an EMBL/GenBank/DDBJ whole genome shotgun (WGS) entry which is preliminary data.</text>
</comment>
<evidence type="ECO:0000313" key="2">
    <source>
        <dbReference type="Proteomes" id="UP000054815"/>
    </source>
</evidence>